<dbReference type="Gene3D" id="1.20.5.1930">
    <property type="match status" value="1"/>
</dbReference>
<accession>A0A6N7X463</accession>
<dbReference type="AlphaFoldDB" id="A0A6N7X463"/>
<comment type="subcellular location">
    <subcellularLocation>
        <location evidence="2 13">Cell membrane</location>
        <topology evidence="2 13">Multi-pass membrane protein</topology>
    </subcellularLocation>
</comment>
<dbReference type="PROSITE" id="PS50109">
    <property type="entry name" value="HIS_KIN"/>
    <property type="match status" value="1"/>
</dbReference>
<dbReference type="InterPro" id="IPR036890">
    <property type="entry name" value="HATPase_C_sf"/>
</dbReference>
<keyword evidence="7 13" id="KW-0547">Nucleotide-binding</keyword>
<evidence type="ECO:0000256" key="6">
    <source>
        <dbReference type="ARBA" id="ARBA00022692"/>
    </source>
</evidence>
<keyword evidence="8 13" id="KW-0418">Kinase</keyword>
<evidence type="ECO:0000256" key="3">
    <source>
        <dbReference type="ARBA" id="ARBA00022475"/>
    </source>
</evidence>
<dbReference type="InterPro" id="IPR050482">
    <property type="entry name" value="Sensor_HK_TwoCompSys"/>
</dbReference>
<keyword evidence="4" id="KW-0597">Phosphoprotein</keyword>
<keyword evidence="12 13" id="KW-0472">Membrane</keyword>
<dbReference type="PANTHER" id="PTHR24421:SF37">
    <property type="entry name" value="SENSOR HISTIDINE KINASE NARS"/>
    <property type="match status" value="1"/>
</dbReference>
<evidence type="ECO:0000256" key="11">
    <source>
        <dbReference type="ARBA" id="ARBA00023012"/>
    </source>
</evidence>
<keyword evidence="9 13" id="KW-0067">ATP-binding</keyword>
<dbReference type="GO" id="GO:0005524">
    <property type="term" value="F:ATP binding"/>
    <property type="evidence" value="ECO:0007669"/>
    <property type="project" value="UniProtKB-UniRule"/>
</dbReference>
<dbReference type="InterPro" id="IPR005467">
    <property type="entry name" value="His_kinase_dom"/>
</dbReference>
<evidence type="ECO:0000313" key="16">
    <source>
        <dbReference type="EMBL" id="MST53468.1"/>
    </source>
</evidence>
<dbReference type="Proteomes" id="UP000471052">
    <property type="component" value="Unassembled WGS sequence"/>
</dbReference>
<dbReference type="GO" id="GO:0046983">
    <property type="term" value="F:protein dimerization activity"/>
    <property type="evidence" value="ECO:0007669"/>
    <property type="project" value="InterPro"/>
</dbReference>
<keyword evidence="6 14" id="KW-0812">Transmembrane</keyword>
<dbReference type="InterPro" id="IPR003594">
    <property type="entry name" value="HATPase_dom"/>
</dbReference>
<organism evidence="16 17">
    <name type="scientific">Streptococcus alactolyticus</name>
    <dbReference type="NCBI Taxonomy" id="29389"/>
    <lineage>
        <taxon>Bacteria</taxon>
        <taxon>Bacillati</taxon>
        <taxon>Bacillota</taxon>
        <taxon>Bacilli</taxon>
        <taxon>Lactobacillales</taxon>
        <taxon>Streptococcaceae</taxon>
        <taxon>Streptococcus</taxon>
    </lineage>
</organism>
<dbReference type="InterPro" id="IPR011712">
    <property type="entry name" value="Sig_transdc_His_kin_sub3_dim/P"/>
</dbReference>
<dbReference type="EC" id="2.7.13.3" evidence="13"/>
<proteinExistence type="predicted"/>
<dbReference type="Pfam" id="PF07730">
    <property type="entry name" value="HisKA_3"/>
    <property type="match status" value="1"/>
</dbReference>
<dbReference type="GO" id="GO:0000155">
    <property type="term" value="F:phosphorelay sensor kinase activity"/>
    <property type="evidence" value="ECO:0007669"/>
    <property type="project" value="UniProtKB-UniRule"/>
</dbReference>
<dbReference type="EMBL" id="VUNP01000010">
    <property type="protein sequence ID" value="MST53468.1"/>
    <property type="molecule type" value="Genomic_DNA"/>
</dbReference>
<dbReference type="SUPFAM" id="SSF55874">
    <property type="entry name" value="ATPase domain of HSP90 chaperone/DNA topoisomerase II/histidine kinase"/>
    <property type="match status" value="1"/>
</dbReference>
<dbReference type="RefSeq" id="WP_167829266.1">
    <property type="nucleotide sequence ID" value="NZ_JASHCF010000018.1"/>
</dbReference>
<protein>
    <recommendedName>
        <fullName evidence="13">Sensor histidine kinase</fullName>
        <ecNumber evidence="13">2.7.13.3</ecNumber>
    </recommendedName>
</protein>
<sequence>MKKHYFLLFILYASIIIISIVAVVLDSLCIHLRQVLTNFWVARKFLFSIVFLILAVTILLLLLWVIMDDNSKRGVNQNLRRILNNQPLDLDEDTEINTNLLRLSNKMRHLTTSLQNTENSRIQSSQEIVEQERKRIARDLHDTVSQELFASSMILSGLSMNLPQIEQKQVAVQLSAVENMLQNAQKDLRILLMHLRPTELENKTLSEGFDILLKELTDKSNIEVVYKKHIGSLPKKIEDNVFRIAQEFISNTLKHAKASRLEVYLNQTATEFQLKMVDNGVGFDMDANRELSYGLNNIEERVDDMAGTLTLLSQKGKGVSMDIRLPLVGGKSEKKNDPED</sequence>
<feature type="domain" description="Histidine kinase" evidence="15">
    <location>
        <begin position="243"/>
        <end position="329"/>
    </location>
</feature>
<evidence type="ECO:0000256" key="13">
    <source>
        <dbReference type="PIRNR" id="PIRNR037431"/>
    </source>
</evidence>
<keyword evidence="3 13" id="KW-1003">Cell membrane</keyword>
<dbReference type="PIRSF" id="PIRSF037431">
    <property type="entry name" value="STHK_LiaS"/>
    <property type="match status" value="1"/>
</dbReference>
<evidence type="ECO:0000256" key="12">
    <source>
        <dbReference type="ARBA" id="ARBA00023136"/>
    </source>
</evidence>
<dbReference type="Pfam" id="PF02518">
    <property type="entry name" value="HATPase_c"/>
    <property type="match status" value="1"/>
</dbReference>
<dbReference type="InterPro" id="IPR017202">
    <property type="entry name" value="LiaS/VraS"/>
</dbReference>
<feature type="transmembrane region" description="Helical" evidence="14">
    <location>
        <begin position="45"/>
        <end position="67"/>
    </location>
</feature>
<gene>
    <name evidence="16" type="ORF">FYJ82_03390</name>
</gene>
<name>A0A6N7X463_STRAY</name>
<keyword evidence="11 13" id="KW-0902">Two-component regulatory system</keyword>
<evidence type="ECO:0000256" key="4">
    <source>
        <dbReference type="ARBA" id="ARBA00022553"/>
    </source>
</evidence>
<evidence type="ECO:0000259" key="15">
    <source>
        <dbReference type="PROSITE" id="PS50109"/>
    </source>
</evidence>
<evidence type="ECO:0000256" key="5">
    <source>
        <dbReference type="ARBA" id="ARBA00022679"/>
    </source>
</evidence>
<dbReference type="PANTHER" id="PTHR24421">
    <property type="entry name" value="NITRATE/NITRITE SENSOR PROTEIN NARX-RELATED"/>
    <property type="match status" value="1"/>
</dbReference>
<evidence type="ECO:0000256" key="14">
    <source>
        <dbReference type="SAM" id="Phobius"/>
    </source>
</evidence>
<keyword evidence="10 14" id="KW-1133">Transmembrane helix</keyword>
<comment type="caution">
    <text evidence="16">The sequence shown here is derived from an EMBL/GenBank/DDBJ whole genome shotgun (WGS) entry which is preliminary data.</text>
</comment>
<dbReference type="Gene3D" id="3.30.565.10">
    <property type="entry name" value="Histidine kinase-like ATPase, C-terminal domain"/>
    <property type="match status" value="1"/>
</dbReference>
<dbReference type="CDD" id="cd16917">
    <property type="entry name" value="HATPase_UhpB-NarQ-NarX-like"/>
    <property type="match status" value="1"/>
</dbReference>
<evidence type="ECO:0000256" key="8">
    <source>
        <dbReference type="ARBA" id="ARBA00022777"/>
    </source>
</evidence>
<feature type="transmembrane region" description="Helical" evidence="14">
    <location>
        <begin position="6"/>
        <end position="25"/>
    </location>
</feature>
<evidence type="ECO:0000256" key="10">
    <source>
        <dbReference type="ARBA" id="ARBA00022989"/>
    </source>
</evidence>
<evidence type="ECO:0000256" key="1">
    <source>
        <dbReference type="ARBA" id="ARBA00000085"/>
    </source>
</evidence>
<evidence type="ECO:0000256" key="2">
    <source>
        <dbReference type="ARBA" id="ARBA00004651"/>
    </source>
</evidence>
<dbReference type="GO" id="GO:0005886">
    <property type="term" value="C:plasma membrane"/>
    <property type="evidence" value="ECO:0007669"/>
    <property type="project" value="UniProtKB-SubCell"/>
</dbReference>
<evidence type="ECO:0000313" key="17">
    <source>
        <dbReference type="Proteomes" id="UP000471052"/>
    </source>
</evidence>
<keyword evidence="5 13" id="KW-0808">Transferase</keyword>
<reference evidence="16 17" key="1">
    <citation type="submission" date="2019-08" db="EMBL/GenBank/DDBJ databases">
        <title>In-depth cultivation of the pig gut microbiome towards novel bacterial diversity and tailored functional studies.</title>
        <authorList>
            <person name="Wylensek D."/>
            <person name="Hitch T.C.A."/>
            <person name="Clavel T."/>
        </authorList>
    </citation>
    <scope>NUCLEOTIDE SEQUENCE [LARGE SCALE GENOMIC DNA]</scope>
    <source>
        <strain evidence="16 17">BL-178-WT-3A</strain>
    </source>
</reference>
<evidence type="ECO:0000256" key="7">
    <source>
        <dbReference type="ARBA" id="ARBA00022741"/>
    </source>
</evidence>
<evidence type="ECO:0000256" key="9">
    <source>
        <dbReference type="ARBA" id="ARBA00022840"/>
    </source>
</evidence>
<comment type="catalytic activity">
    <reaction evidence="1 13">
        <text>ATP + protein L-histidine = ADP + protein N-phospho-L-histidine.</text>
        <dbReference type="EC" id="2.7.13.3"/>
    </reaction>
</comment>